<proteinExistence type="predicted"/>
<dbReference type="EMBL" id="GBRH01268833">
    <property type="protein sequence ID" value="JAD29062.1"/>
    <property type="molecule type" value="Transcribed_RNA"/>
</dbReference>
<organism evidence="1">
    <name type="scientific">Arundo donax</name>
    <name type="common">Giant reed</name>
    <name type="synonym">Donax arundinaceus</name>
    <dbReference type="NCBI Taxonomy" id="35708"/>
    <lineage>
        <taxon>Eukaryota</taxon>
        <taxon>Viridiplantae</taxon>
        <taxon>Streptophyta</taxon>
        <taxon>Embryophyta</taxon>
        <taxon>Tracheophyta</taxon>
        <taxon>Spermatophyta</taxon>
        <taxon>Magnoliopsida</taxon>
        <taxon>Liliopsida</taxon>
        <taxon>Poales</taxon>
        <taxon>Poaceae</taxon>
        <taxon>PACMAD clade</taxon>
        <taxon>Arundinoideae</taxon>
        <taxon>Arundineae</taxon>
        <taxon>Arundo</taxon>
    </lineage>
</organism>
<protein>
    <submittedName>
        <fullName evidence="1">Uncharacterized protein</fullName>
    </submittedName>
</protein>
<accession>A0A0A8Z2I9</accession>
<reference evidence="1" key="1">
    <citation type="submission" date="2014-09" db="EMBL/GenBank/DDBJ databases">
        <authorList>
            <person name="Magalhaes I.L.F."/>
            <person name="Oliveira U."/>
            <person name="Santos F.R."/>
            <person name="Vidigal T.H.D.A."/>
            <person name="Brescovit A.D."/>
            <person name="Santos A.J."/>
        </authorList>
    </citation>
    <scope>NUCLEOTIDE SEQUENCE</scope>
    <source>
        <tissue evidence="1">Shoot tissue taken approximately 20 cm above the soil surface</tissue>
    </source>
</reference>
<dbReference type="AlphaFoldDB" id="A0A0A8Z2I9"/>
<evidence type="ECO:0000313" key="1">
    <source>
        <dbReference type="EMBL" id="JAD29062.1"/>
    </source>
</evidence>
<sequence length="59" mass="6645">MKSNLELLTPCSNKTTSAFTRSNMTSTRILLKKWLSNIVGSLKLSDGYRHNTIMLLVSE</sequence>
<reference evidence="1" key="2">
    <citation type="journal article" date="2015" name="Data Brief">
        <title>Shoot transcriptome of the giant reed, Arundo donax.</title>
        <authorList>
            <person name="Barrero R.A."/>
            <person name="Guerrero F.D."/>
            <person name="Moolhuijzen P."/>
            <person name="Goolsby J.A."/>
            <person name="Tidwell J."/>
            <person name="Bellgard S.E."/>
            <person name="Bellgard M.I."/>
        </authorList>
    </citation>
    <scope>NUCLEOTIDE SEQUENCE</scope>
    <source>
        <tissue evidence="1">Shoot tissue taken approximately 20 cm above the soil surface</tissue>
    </source>
</reference>
<name>A0A0A8Z2I9_ARUDO</name>